<evidence type="ECO:0000256" key="1">
    <source>
        <dbReference type="ARBA" id="ARBA00004275"/>
    </source>
</evidence>
<dbReference type="PROSITE" id="PS00455">
    <property type="entry name" value="AMP_BINDING"/>
    <property type="match status" value="1"/>
</dbReference>
<comment type="similarity">
    <text evidence="2">Belongs to the ATP-dependent AMP-binding enzyme family.</text>
</comment>
<keyword evidence="3" id="KW-0436">Ligase</keyword>
<dbReference type="KEGG" id="tnl:113504203"/>
<dbReference type="GeneID" id="113504203"/>
<dbReference type="CDD" id="cd05911">
    <property type="entry name" value="Firefly_Luc_like"/>
    <property type="match status" value="1"/>
</dbReference>
<evidence type="ECO:0000256" key="3">
    <source>
        <dbReference type="ARBA" id="ARBA00022598"/>
    </source>
</evidence>
<dbReference type="InParanoid" id="A0A7E5WP94"/>
<evidence type="ECO:0000259" key="6">
    <source>
        <dbReference type="Pfam" id="PF13193"/>
    </source>
</evidence>
<evidence type="ECO:0000313" key="8">
    <source>
        <dbReference type="RefSeq" id="XP_026742177.1"/>
    </source>
</evidence>
<evidence type="ECO:0000313" key="7">
    <source>
        <dbReference type="Proteomes" id="UP000322000"/>
    </source>
</evidence>
<dbReference type="InterPro" id="IPR042099">
    <property type="entry name" value="ANL_N_sf"/>
</dbReference>
<evidence type="ECO:0000259" key="5">
    <source>
        <dbReference type="Pfam" id="PF00501"/>
    </source>
</evidence>
<dbReference type="GO" id="GO:0016405">
    <property type="term" value="F:CoA-ligase activity"/>
    <property type="evidence" value="ECO:0007669"/>
    <property type="project" value="TreeGrafter"/>
</dbReference>
<dbReference type="InterPro" id="IPR020845">
    <property type="entry name" value="AMP-binding_CS"/>
</dbReference>
<evidence type="ECO:0000256" key="2">
    <source>
        <dbReference type="ARBA" id="ARBA00006432"/>
    </source>
</evidence>
<keyword evidence="7" id="KW-1185">Reference proteome</keyword>
<dbReference type="Gene3D" id="3.30.300.30">
    <property type="match status" value="1"/>
</dbReference>
<dbReference type="Gene3D" id="3.40.50.12780">
    <property type="entry name" value="N-terminal domain of ligase-like"/>
    <property type="match status" value="1"/>
</dbReference>
<gene>
    <name evidence="8" type="primary">LOC113504203</name>
</gene>
<dbReference type="FunFam" id="3.30.300.30:FF:000007">
    <property type="entry name" value="4-coumarate--CoA ligase 2"/>
    <property type="match status" value="1"/>
</dbReference>
<dbReference type="Pfam" id="PF00501">
    <property type="entry name" value="AMP-binding"/>
    <property type="match status" value="1"/>
</dbReference>
<dbReference type="SUPFAM" id="SSF56801">
    <property type="entry name" value="Acetyl-CoA synthetase-like"/>
    <property type="match status" value="1"/>
</dbReference>
<dbReference type="OrthoDB" id="10253869at2759"/>
<dbReference type="PANTHER" id="PTHR24096">
    <property type="entry name" value="LONG-CHAIN-FATTY-ACID--COA LIGASE"/>
    <property type="match status" value="1"/>
</dbReference>
<organism evidence="7 8">
    <name type="scientific">Trichoplusia ni</name>
    <name type="common">Cabbage looper</name>
    <dbReference type="NCBI Taxonomy" id="7111"/>
    <lineage>
        <taxon>Eukaryota</taxon>
        <taxon>Metazoa</taxon>
        <taxon>Ecdysozoa</taxon>
        <taxon>Arthropoda</taxon>
        <taxon>Hexapoda</taxon>
        <taxon>Insecta</taxon>
        <taxon>Pterygota</taxon>
        <taxon>Neoptera</taxon>
        <taxon>Endopterygota</taxon>
        <taxon>Lepidoptera</taxon>
        <taxon>Glossata</taxon>
        <taxon>Ditrysia</taxon>
        <taxon>Noctuoidea</taxon>
        <taxon>Noctuidae</taxon>
        <taxon>Plusiinae</taxon>
        <taxon>Trichoplusia</taxon>
    </lineage>
</organism>
<keyword evidence="4" id="KW-0576">Peroxisome</keyword>
<dbReference type="InterPro" id="IPR045851">
    <property type="entry name" value="AMP-bd_C_sf"/>
</dbReference>
<sequence>MLKNPKYVYGPQTVLVPANINFGDYVLGKMWPFRQNVAMINGATDEHLTYSDIIQQAMNFAVSLTRMGVRKGDTIALFSENRQEYWGAVVGVACTGAILTTINTGYAKDELIHVTNISKPKYFIISSTMYEIHAKTIRSLEFVKKIIVFDGAKFQNTLSFDDLVFEKNGLIKNVNYEEFQSVEVEGQTDTLFIMYSSGTTGLPKGVMTTHLNVITACGLPASHDASKMSLTISPWYHVMGLVGTLTALVTGRTAVYLSKFSVDTYLKAIEKYKVVQLTVVPPVLVAVCKNKSKYDLSSVRMIYSGAAPLHKDTIKDVEATFPNVEGVYQGYGATEVTLAVLRYQFNDPINKLGSVGVISPNTILKVVDIETREPLGPNQRGELCAKGELLMKGYVNIGRGSDFDEEGFYKTGDIAYYDEDRYFFIVDRLKELIKYKGFQVPPAEIEAVLLQHEGIKEAAVVGIEDRAAGEVPLAFVVPQPRQTLTEKEVQNFVAERLSNPKHLRGGVRFVNQIPKSPAGKLLRKDLRKMLKTSKSKL</sequence>
<evidence type="ECO:0000256" key="4">
    <source>
        <dbReference type="ARBA" id="ARBA00023140"/>
    </source>
</evidence>
<dbReference type="PANTHER" id="PTHR24096:SF149">
    <property type="entry name" value="AMP-BINDING DOMAIN-CONTAINING PROTEIN-RELATED"/>
    <property type="match status" value="1"/>
</dbReference>
<dbReference type="InterPro" id="IPR000873">
    <property type="entry name" value="AMP-dep_synth/lig_dom"/>
</dbReference>
<dbReference type="Proteomes" id="UP000322000">
    <property type="component" value="Chromosome 21"/>
</dbReference>
<feature type="domain" description="AMP-dependent synthetase/ligase" evidence="5">
    <location>
        <begin position="35"/>
        <end position="394"/>
    </location>
</feature>
<accession>A0A7E5WP94</accession>
<dbReference type="Pfam" id="PF13193">
    <property type="entry name" value="AMP-binding_C"/>
    <property type="match status" value="1"/>
</dbReference>
<dbReference type="InterPro" id="IPR025110">
    <property type="entry name" value="AMP-bd_C"/>
</dbReference>
<dbReference type="GO" id="GO:0005777">
    <property type="term" value="C:peroxisome"/>
    <property type="evidence" value="ECO:0007669"/>
    <property type="project" value="UniProtKB-SubCell"/>
</dbReference>
<comment type="subcellular location">
    <subcellularLocation>
        <location evidence="1">Peroxisome</location>
    </subcellularLocation>
</comment>
<dbReference type="AlphaFoldDB" id="A0A7E5WP94"/>
<feature type="domain" description="AMP-binding enzyme C-terminal" evidence="6">
    <location>
        <begin position="444"/>
        <end position="520"/>
    </location>
</feature>
<protein>
    <submittedName>
        <fullName evidence="8">4-coumarate--CoA ligase 1-like</fullName>
    </submittedName>
</protein>
<proteinExistence type="inferred from homology"/>
<name>A0A7E5WP94_TRINI</name>
<dbReference type="RefSeq" id="XP_026742177.1">
    <property type="nucleotide sequence ID" value="XM_026886376.1"/>
</dbReference>
<reference evidence="8" key="1">
    <citation type="submission" date="2025-08" db="UniProtKB">
        <authorList>
            <consortium name="RefSeq"/>
        </authorList>
    </citation>
    <scope>IDENTIFICATION</scope>
</reference>